<gene>
    <name evidence="1" type="ORF">N7515_005366</name>
</gene>
<comment type="caution">
    <text evidence="1">The sequence shown here is derived from an EMBL/GenBank/DDBJ whole genome shotgun (WGS) entry which is preliminary data.</text>
</comment>
<dbReference type="Proteomes" id="UP001149079">
    <property type="component" value="Unassembled WGS sequence"/>
</dbReference>
<sequence>MGQCPAKNGDPQSGDGATSTFNGVLTVPRKTLSLRSLADAVLSVSVVDLDISVVRAGMQCCSGTMQSRTSNWGKLFALADLLSVYDVLSVAECYVNGD</sequence>
<dbReference type="GeneID" id="81405280"/>
<evidence type="ECO:0000313" key="2">
    <source>
        <dbReference type="Proteomes" id="UP001149079"/>
    </source>
</evidence>
<protein>
    <submittedName>
        <fullName evidence="1">Uncharacterized protein</fullName>
    </submittedName>
</protein>
<name>A0A9W9GSM7_9EURO</name>
<proteinExistence type="predicted"/>
<reference evidence="1" key="1">
    <citation type="submission" date="2022-11" db="EMBL/GenBank/DDBJ databases">
        <authorList>
            <person name="Petersen C."/>
        </authorList>
    </citation>
    <scope>NUCLEOTIDE SEQUENCE</scope>
    <source>
        <strain evidence="1">IBT 22155</strain>
    </source>
</reference>
<keyword evidence="2" id="KW-1185">Reference proteome</keyword>
<accession>A0A9W9GSM7</accession>
<organism evidence="1 2">
    <name type="scientific">Penicillium bovifimosum</name>
    <dbReference type="NCBI Taxonomy" id="126998"/>
    <lineage>
        <taxon>Eukaryota</taxon>
        <taxon>Fungi</taxon>
        <taxon>Dikarya</taxon>
        <taxon>Ascomycota</taxon>
        <taxon>Pezizomycotina</taxon>
        <taxon>Eurotiomycetes</taxon>
        <taxon>Eurotiomycetidae</taxon>
        <taxon>Eurotiales</taxon>
        <taxon>Aspergillaceae</taxon>
        <taxon>Penicillium</taxon>
    </lineage>
</organism>
<evidence type="ECO:0000313" key="1">
    <source>
        <dbReference type="EMBL" id="KAJ5129327.1"/>
    </source>
</evidence>
<dbReference type="RefSeq" id="XP_056519706.1">
    <property type="nucleotide sequence ID" value="XM_056666110.1"/>
</dbReference>
<reference evidence="1" key="2">
    <citation type="journal article" date="2023" name="IMA Fungus">
        <title>Comparative genomic study of the Penicillium genus elucidates a diverse pangenome and 15 lateral gene transfer events.</title>
        <authorList>
            <person name="Petersen C."/>
            <person name="Sorensen T."/>
            <person name="Nielsen M.R."/>
            <person name="Sondergaard T.E."/>
            <person name="Sorensen J.L."/>
            <person name="Fitzpatrick D.A."/>
            <person name="Frisvad J.C."/>
            <person name="Nielsen K.L."/>
        </authorList>
    </citation>
    <scope>NUCLEOTIDE SEQUENCE</scope>
    <source>
        <strain evidence="1">IBT 22155</strain>
    </source>
</reference>
<dbReference type="AlphaFoldDB" id="A0A9W9GSM7"/>
<dbReference type="EMBL" id="JAPQKL010000005">
    <property type="protein sequence ID" value="KAJ5129327.1"/>
    <property type="molecule type" value="Genomic_DNA"/>
</dbReference>